<name>A0A7G2CSW9_9TRYP</name>
<dbReference type="InterPro" id="IPR050836">
    <property type="entry name" value="SDS22/Internalin_LRR"/>
</dbReference>
<keyword evidence="4" id="KW-1185">Reference proteome</keyword>
<keyword evidence="2" id="KW-0677">Repeat</keyword>
<keyword evidence="1" id="KW-0433">Leucine-rich repeat</keyword>
<dbReference type="PANTHER" id="PTHR46652">
    <property type="entry name" value="LEUCINE-RICH REPEAT AND IQ DOMAIN-CONTAINING PROTEIN 1-RELATED"/>
    <property type="match status" value="1"/>
</dbReference>
<dbReference type="EMBL" id="LR877172">
    <property type="protein sequence ID" value="CAD2222878.1"/>
    <property type="molecule type" value="Genomic_DNA"/>
</dbReference>
<evidence type="ECO:0008006" key="5">
    <source>
        <dbReference type="Google" id="ProtNLM"/>
    </source>
</evidence>
<evidence type="ECO:0000313" key="3">
    <source>
        <dbReference type="EMBL" id="CAD2222878.1"/>
    </source>
</evidence>
<accession>A0A7G2CSW9</accession>
<dbReference type="VEuPathDB" id="TriTrypDB:ADEAN_001043200"/>
<proteinExistence type="predicted"/>
<dbReference type="Proteomes" id="UP000515908">
    <property type="component" value="Chromosome 28"/>
</dbReference>
<evidence type="ECO:0000256" key="1">
    <source>
        <dbReference type="ARBA" id="ARBA00022614"/>
    </source>
</evidence>
<dbReference type="PANTHER" id="PTHR46652:SF3">
    <property type="entry name" value="LEUCINE-RICH REPEAT-CONTAINING PROTEIN 9"/>
    <property type="match status" value="1"/>
</dbReference>
<dbReference type="Gene3D" id="3.80.10.10">
    <property type="entry name" value="Ribonuclease Inhibitor"/>
    <property type="match status" value="1"/>
</dbReference>
<dbReference type="InterPro" id="IPR032675">
    <property type="entry name" value="LRR_dom_sf"/>
</dbReference>
<dbReference type="InterPro" id="IPR006553">
    <property type="entry name" value="Leu-rich_rpt_Cys-con_subtyp"/>
</dbReference>
<dbReference type="SMART" id="SM00367">
    <property type="entry name" value="LRR_CC"/>
    <property type="match status" value="4"/>
</dbReference>
<gene>
    <name evidence="3" type="ORF">ADEAN_001043200</name>
</gene>
<evidence type="ECO:0000256" key="2">
    <source>
        <dbReference type="ARBA" id="ARBA00022737"/>
    </source>
</evidence>
<dbReference type="OrthoDB" id="550575at2759"/>
<sequence>MITSDACGSRRSLNVDSPNISGLECVQWWLERQRDYPLKIIATFNDTKSLVDIPASERFSQQLCEKPVAHSLNLTIEGVKSLRSFATLLQQTGEVILRQCELAFDEAGRLRTLELSKRTDTVGLDPLVSCSNLTSVIVEFCHFAPPESLRRLRNMRELVIRGCTGTNVDFLKECMSLESVDVSGCTVLTTLSGLNGLRNLKVVIPKGVNITEICCLAGCTALETVDVSYCEGLTTLSGLNGLRNLKRVNASRTSITDIGALAGCVALERVDVRYCRGLTSVLPLSGMQNLTEITVERRGVNRSEESAFKPGVFVCGVDPPGNVHSVHTGSDETLDSEVEDP</sequence>
<reference evidence="3 4" key="1">
    <citation type="submission" date="2020-08" db="EMBL/GenBank/DDBJ databases">
        <authorList>
            <person name="Newling K."/>
            <person name="Davey J."/>
            <person name="Forrester S."/>
        </authorList>
    </citation>
    <scope>NUCLEOTIDE SEQUENCE [LARGE SCALE GENOMIC DNA]</scope>
    <source>
        <strain evidence="4">Crithidia deanei Carvalho (ATCC PRA-265)</strain>
    </source>
</reference>
<evidence type="ECO:0000313" key="4">
    <source>
        <dbReference type="Proteomes" id="UP000515908"/>
    </source>
</evidence>
<dbReference type="AlphaFoldDB" id="A0A7G2CSW9"/>
<protein>
    <recommendedName>
        <fullName evidence="5">Leucine Rich repeat</fullName>
    </recommendedName>
</protein>
<organism evidence="3 4">
    <name type="scientific">Angomonas deanei</name>
    <dbReference type="NCBI Taxonomy" id="59799"/>
    <lineage>
        <taxon>Eukaryota</taxon>
        <taxon>Discoba</taxon>
        <taxon>Euglenozoa</taxon>
        <taxon>Kinetoplastea</taxon>
        <taxon>Metakinetoplastina</taxon>
        <taxon>Trypanosomatida</taxon>
        <taxon>Trypanosomatidae</taxon>
        <taxon>Strigomonadinae</taxon>
        <taxon>Angomonas</taxon>
    </lineage>
</organism>
<dbReference type="SUPFAM" id="SSF52058">
    <property type="entry name" value="L domain-like"/>
    <property type="match status" value="1"/>
</dbReference>